<evidence type="ECO:0000313" key="3">
    <source>
        <dbReference type="EMBL" id="CAF0755127.1"/>
    </source>
</evidence>
<comment type="caution">
    <text evidence="3">The sequence shown here is derived from an EMBL/GenBank/DDBJ whole genome shotgun (WGS) entry which is preliminary data.</text>
</comment>
<sequence length="121" mass="13808">MLIILYLKQNWLINAIINSYEKYVTSSQLLDDEKNVDMTRASLIKLQCCGFKEKNRPQKIFNQIDFCNIIDTSKPLCDEKMKNDLHQNLVPVIIIHAILTGLSTLVCIVATYLACVTSNET</sequence>
<keyword evidence="1" id="KW-0472">Membrane</keyword>
<reference evidence="3" key="1">
    <citation type="submission" date="2021-02" db="EMBL/GenBank/DDBJ databases">
        <authorList>
            <person name="Nowell W R."/>
        </authorList>
    </citation>
    <scope>NUCLEOTIDE SEQUENCE</scope>
</reference>
<dbReference type="EMBL" id="CAJNOL010000022">
    <property type="protein sequence ID" value="CAF0755127.1"/>
    <property type="molecule type" value="Genomic_DNA"/>
</dbReference>
<evidence type="ECO:0000313" key="4">
    <source>
        <dbReference type="EMBL" id="CAF0797396.1"/>
    </source>
</evidence>
<dbReference type="EMBL" id="CAJNOH010000040">
    <property type="protein sequence ID" value="CAF0797396.1"/>
    <property type="molecule type" value="Genomic_DNA"/>
</dbReference>
<gene>
    <name evidence="2" type="ORF">JXQ802_LOCUS1824</name>
    <name evidence="3" type="ORF">JXQ802_LOCUS1896</name>
    <name evidence="4" type="ORF">PYM288_LOCUS4435</name>
</gene>
<dbReference type="AlphaFoldDB" id="A0A813PH77"/>
<dbReference type="Proteomes" id="UP000663870">
    <property type="component" value="Unassembled WGS sequence"/>
</dbReference>
<evidence type="ECO:0000313" key="5">
    <source>
        <dbReference type="Proteomes" id="UP000663870"/>
    </source>
</evidence>
<organism evidence="3 5">
    <name type="scientific">Rotaria sordida</name>
    <dbReference type="NCBI Taxonomy" id="392033"/>
    <lineage>
        <taxon>Eukaryota</taxon>
        <taxon>Metazoa</taxon>
        <taxon>Spiralia</taxon>
        <taxon>Gnathifera</taxon>
        <taxon>Rotifera</taxon>
        <taxon>Eurotatoria</taxon>
        <taxon>Bdelloidea</taxon>
        <taxon>Philodinida</taxon>
        <taxon>Philodinidae</taxon>
        <taxon>Rotaria</taxon>
    </lineage>
</organism>
<keyword evidence="1" id="KW-1133">Transmembrane helix</keyword>
<keyword evidence="5" id="KW-1185">Reference proteome</keyword>
<dbReference type="Proteomes" id="UP000663854">
    <property type="component" value="Unassembled WGS sequence"/>
</dbReference>
<protein>
    <submittedName>
        <fullName evidence="3">Uncharacterized protein</fullName>
    </submittedName>
</protein>
<accession>A0A813PH77</accession>
<name>A0A813PH77_9BILA</name>
<dbReference type="EMBL" id="CAJNOL010000021">
    <property type="protein sequence ID" value="CAF0753675.1"/>
    <property type="molecule type" value="Genomic_DNA"/>
</dbReference>
<keyword evidence="1" id="KW-0812">Transmembrane</keyword>
<evidence type="ECO:0000313" key="2">
    <source>
        <dbReference type="EMBL" id="CAF0753675.1"/>
    </source>
</evidence>
<proteinExistence type="predicted"/>
<feature type="transmembrane region" description="Helical" evidence="1">
    <location>
        <begin position="89"/>
        <end position="114"/>
    </location>
</feature>
<evidence type="ECO:0000256" key="1">
    <source>
        <dbReference type="SAM" id="Phobius"/>
    </source>
</evidence>